<dbReference type="AlphaFoldDB" id="A0A267FG26"/>
<organism evidence="1 2">
    <name type="scientific">Macrostomum lignano</name>
    <dbReference type="NCBI Taxonomy" id="282301"/>
    <lineage>
        <taxon>Eukaryota</taxon>
        <taxon>Metazoa</taxon>
        <taxon>Spiralia</taxon>
        <taxon>Lophotrochozoa</taxon>
        <taxon>Platyhelminthes</taxon>
        <taxon>Rhabditophora</taxon>
        <taxon>Macrostomorpha</taxon>
        <taxon>Macrostomida</taxon>
        <taxon>Macrostomidae</taxon>
        <taxon>Macrostomum</taxon>
    </lineage>
</organism>
<evidence type="ECO:0000313" key="2">
    <source>
        <dbReference type="Proteomes" id="UP000215902"/>
    </source>
</evidence>
<dbReference type="PANTHER" id="PTHR32026:SF10">
    <property type="entry name" value="METHYLTRANSFERASE-LIKE PROTEIN 24-RELATED"/>
    <property type="match status" value="1"/>
</dbReference>
<dbReference type="Proteomes" id="UP000215902">
    <property type="component" value="Unassembled WGS sequence"/>
</dbReference>
<comment type="caution">
    <text evidence="1">The sequence shown here is derived from an EMBL/GenBank/DDBJ whole genome shotgun (WGS) entry which is preliminary data.</text>
</comment>
<dbReference type="InterPro" id="IPR026913">
    <property type="entry name" value="METTL24"/>
</dbReference>
<evidence type="ECO:0000313" key="1">
    <source>
        <dbReference type="EMBL" id="PAA72750.1"/>
    </source>
</evidence>
<sequence length="340" mass="37923">MSVRITKKLSSTRRKALLAVVLISSLIFLLTLTGNPYVALSRYLFEAKSTLGQHGGPTVFSYGSDQVIFEHGRHQLYADRVNQLSDASVSIIYRSGASLQVTANCSRTVHLGESTNSSWMLCTAGPFKPQPPCFAISFDINEQWSIEASELAIRFGCQALVFDPTTAQTEKSRVNNRVFYLREGFKQSKTTVSRPKDAYLGHLKRLGAENLVVDVLEVNLGVSGWEAVDEAIADESVRNVKQLLLAVPIGQNVSVEMMRGEMGVISRLDQVGFQLWHYRQRTLRSSDGKLNLLCQFHFINKNFAANDVRARNSDAGLNKVRDSLRQLTRTVRKLVNKPNA</sequence>
<gene>
    <name evidence="1" type="ORF">BOX15_Mlig002328g1</name>
</gene>
<accession>A0A267FG26</accession>
<name>A0A267FG26_9PLAT</name>
<evidence type="ECO:0008006" key="3">
    <source>
        <dbReference type="Google" id="ProtNLM"/>
    </source>
</evidence>
<protein>
    <recommendedName>
        <fullName evidence="3">Methyltransferase domain-containing protein</fullName>
    </recommendedName>
</protein>
<dbReference type="PANTHER" id="PTHR32026">
    <property type="entry name" value="METHYLTRANSFERASE-LIKE PROTEIN 24"/>
    <property type="match status" value="1"/>
</dbReference>
<proteinExistence type="predicted"/>
<dbReference type="EMBL" id="NIVC01001062">
    <property type="protein sequence ID" value="PAA72750.1"/>
    <property type="molecule type" value="Genomic_DNA"/>
</dbReference>
<reference evidence="1 2" key="1">
    <citation type="submission" date="2017-06" db="EMBL/GenBank/DDBJ databases">
        <title>A platform for efficient transgenesis in Macrostomum lignano, a flatworm model organism for stem cell research.</title>
        <authorList>
            <person name="Berezikov E."/>
        </authorList>
    </citation>
    <scope>NUCLEOTIDE SEQUENCE [LARGE SCALE GENOMIC DNA]</scope>
    <source>
        <strain evidence="1">DV1</strain>
        <tissue evidence="1">Whole organism</tissue>
    </source>
</reference>
<keyword evidence="2" id="KW-1185">Reference proteome</keyword>